<evidence type="ECO:0000313" key="3">
    <source>
        <dbReference type="Proteomes" id="UP000010931"/>
    </source>
</evidence>
<sequence>MTLSWPELVRTAAEDTTTALEKGADRLWHGNAGDLDWNCRETLSHIALGVVGYAGLLIARPTDRYITLFSSIDAHAPAPAALEGIRIAGTLLAGTVRDTPPEVRAWHPYGHSDAAGFAAMGVLELVVHGRDIAQALDVEYTPSDELAAPVVERLFPDAPTGHDPARTLLWCAGRVALPGLPRRTGWRWDGRVR</sequence>
<accession>L7FIA4</accession>
<evidence type="ECO:0000313" key="2">
    <source>
        <dbReference type="EMBL" id="ELP70445.1"/>
    </source>
</evidence>
<dbReference type="RefSeq" id="WP_006374255.1">
    <property type="nucleotide sequence ID" value="NZ_AEJB01000073.1"/>
</dbReference>
<evidence type="ECO:0000259" key="1">
    <source>
        <dbReference type="Pfam" id="PF11716"/>
    </source>
</evidence>
<dbReference type="InterPro" id="IPR024344">
    <property type="entry name" value="MDMPI_metal-binding"/>
</dbReference>
<protein>
    <submittedName>
        <fullName evidence="2">TIGR03083 family protein</fullName>
    </submittedName>
</protein>
<keyword evidence="3" id="KW-1185">Reference proteome</keyword>
<dbReference type="EMBL" id="AEJB01000073">
    <property type="protein sequence ID" value="ELP70445.1"/>
    <property type="molecule type" value="Genomic_DNA"/>
</dbReference>
<comment type="caution">
    <text evidence="2">The sequence shown here is derived from an EMBL/GenBank/DDBJ whole genome shotgun (WGS) entry which is preliminary data.</text>
</comment>
<dbReference type="AlphaFoldDB" id="L7FIA4"/>
<dbReference type="GeneID" id="97405857"/>
<dbReference type="STRING" id="85558.T45_06361"/>
<dbReference type="SUPFAM" id="SSF109854">
    <property type="entry name" value="DinB/YfiT-like putative metalloenzymes"/>
    <property type="match status" value="1"/>
</dbReference>
<reference evidence="2 3" key="1">
    <citation type="journal article" date="2011" name="Plasmid">
        <title>Streptomyces turgidiscabies Car8 contains a modular pathogenicity island that shares virulence genes with other actinobacterial plant pathogens.</title>
        <authorList>
            <person name="Huguet-Tapia J.C."/>
            <person name="Badger J.H."/>
            <person name="Loria R."/>
            <person name="Pettis G.S."/>
        </authorList>
    </citation>
    <scope>NUCLEOTIDE SEQUENCE [LARGE SCALE GENOMIC DNA]</scope>
    <source>
        <strain evidence="2 3">Car8</strain>
    </source>
</reference>
<dbReference type="InterPro" id="IPR034660">
    <property type="entry name" value="DinB/YfiT-like"/>
</dbReference>
<proteinExistence type="predicted"/>
<gene>
    <name evidence="2" type="ORF">STRTUCAR8_02035</name>
</gene>
<organism evidence="2 3">
    <name type="scientific">Streptomyces turgidiscabies (strain Car8)</name>
    <dbReference type="NCBI Taxonomy" id="698760"/>
    <lineage>
        <taxon>Bacteria</taxon>
        <taxon>Bacillati</taxon>
        <taxon>Actinomycetota</taxon>
        <taxon>Actinomycetes</taxon>
        <taxon>Kitasatosporales</taxon>
        <taxon>Streptomycetaceae</taxon>
        <taxon>Streptomyces</taxon>
    </lineage>
</organism>
<dbReference type="Pfam" id="PF11716">
    <property type="entry name" value="MDMPI_N"/>
    <property type="match status" value="1"/>
</dbReference>
<dbReference type="PATRIC" id="fig|698760.3.peg.924"/>
<feature type="domain" description="Mycothiol-dependent maleylpyruvate isomerase metal-binding" evidence="1">
    <location>
        <begin position="10"/>
        <end position="133"/>
    </location>
</feature>
<name>L7FIA4_STRT8</name>
<dbReference type="GO" id="GO:0046872">
    <property type="term" value="F:metal ion binding"/>
    <property type="evidence" value="ECO:0007669"/>
    <property type="project" value="InterPro"/>
</dbReference>
<dbReference type="Proteomes" id="UP000010931">
    <property type="component" value="Unassembled WGS sequence"/>
</dbReference>